<sequence>MAASNYILLFITLMLLFPTLLSTTVSATRITSSNEGAAADNRNTAVVHNVAPHGHGSHGIAFGVLRKGRVTPSGPSHRGNAVPNYRRVETLS</sequence>
<feature type="chain" id="PRO_5046459990" description="Transmembrane protein" evidence="2">
    <location>
        <begin position="28"/>
        <end position="92"/>
    </location>
</feature>
<gene>
    <name evidence="3" type="ORF">V6N11_032548</name>
</gene>
<keyword evidence="2" id="KW-0732">Signal</keyword>
<evidence type="ECO:0000313" key="3">
    <source>
        <dbReference type="EMBL" id="KAK9031161.1"/>
    </source>
</evidence>
<feature type="region of interest" description="Disordered" evidence="1">
    <location>
        <begin position="70"/>
        <end position="92"/>
    </location>
</feature>
<dbReference type="Proteomes" id="UP001396334">
    <property type="component" value="Unassembled WGS sequence"/>
</dbReference>
<accession>A0ABR2T1M0</accession>
<dbReference type="EMBL" id="JBBPBN010000010">
    <property type="protein sequence ID" value="KAK9031161.1"/>
    <property type="molecule type" value="Genomic_DNA"/>
</dbReference>
<evidence type="ECO:0000256" key="1">
    <source>
        <dbReference type="SAM" id="MobiDB-lite"/>
    </source>
</evidence>
<evidence type="ECO:0000256" key="2">
    <source>
        <dbReference type="SAM" id="SignalP"/>
    </source>
</evidence>
<proteinExistence type="predicted"/>
<organism evidence="3 4">
    <name type="scientific">Hibiscus sabdariffa</name>
    <name type="common">roselle</name>
    <dbReference type="NCBI Taxonomy" id="183260"/>
    <lineage>
        <taxon>Eukaryota</taxon>
        <taxon>Viridiplantae</taxon>
        <taxon>Streptophyta</taxon>
        <taxon>Embryophyta</taxon>
        <taxon>Tracheophyta</taxon>
        <taxon>Spermatophyta</taxon>
        <taxon>Magnoliopsida</taxon>
        <taxon>eudicotyledons</taxon>
        <taxon>Gunneridae</taxon>
        <taxon>Pentapetalae</taxon>
        <taxon>rosids</taxon>
        <taxon>malvids</taxon>
        <taxon>Malvales</taxon>
        <taxon>Malvaceae</taxon>
        <taxon>Malvoideae</taxon>
        <taxon>Hibiscus</taxon>
    </lineage>
</organism>
<feature type="signal peptide" evidence="2">
    <location>
        <begin position="1"/>
        <end position="27"/>
    </location>
</feature>
<protein>
    <recommendedName>
        <fullName evidence="5">Transmembrane protein</fullName>
    </recommendedName>
</protein>
<evidence type="ECO:0000313" key="4">
    <source>
        <dbReference type="Proteomes" id="UP001396334"/>
    </source>
</evidence>
<keyword evidence="4" id="KW-1185">Reference proteome</keyword>
<name>A0ABR2T1M0_9ROSI</name>
<reference evidence="3 4" key="1">
    <citation type="journal article" date="2024" name="G3 (Bethesda)">
        <title>Genome assembly of Hibiscus sabdariffa L. provides insights into metabolisms of medicinal natural products.</title>
        <authorList>
            <person name="Kim T."/>
        </authorList>
    </citation>
    <scope>NUCLEOTIDE SEQUENCE [LARGE SCALE GENOMIC DNA]</scope>
    <source>
        <strain evidence="3">TK-2024</strain>
        <tissue evidence="3">Old leaves</tissue>
    </source>
</reference>
<comment type="caution">
    <text evidence="3">The sequence shown here is derived from an EMBL/GenBank/DDBJ whole genome shotgun (WGS) entry which is preliminary data.</text>
</comment>
<evidence type="ECO:0008006" key="5">
    <source>
        <dbReference type="Google" id="ProtNLM"/>
    </source>
</evidence>